<dbReference type="OrthoDB" id="552049at2759"/>
<evidence type="ECO:0000259" key="3">
    <source>
        <dbReference type="PROSITE" id="PS50076"/>
    </source>
</evidence>
<dbReference type="SUPFAM" id="SSF46565">
    <property type="entry name" value="Chaperone J-domain"/>
    <property type="match status" value="1"/>
</dbReference>
<dbReference type="KEGG" id="lgi:LOTGIDRAFT_235181"/>
<feature type="compositionally biased region" description="Basic and acidic residues" evidence="1">
    <location>
        <begin position="242"/>
        <end position="265"/>
    </location>
</feature>
<keyword evidence="2" id="KW-0472">Membrane</keyword>
<sequence>MRFSVCHVPNRLNSLVSVCLHSLRSYSFKTLSHYEVLGVSSKATRKEIKAAFIEKSKKLHPDRNVNDPKTHDKFIQLNEAYTTLSDPGLKSLYDARKGFMGRSSYTNHRSPPYNSRPNPVSQEYYMYEYNRNRTSYEDQQKEEEGIRKTGVRIFVALIGVYVMFFIFERIFKKANTIDVDYTNWIQNHHEAKAFRDKMYVQRILTDYLDTLDHNTQQTLRSFPRTTRYQILLEMYEEKMDKEAEERAKVRADKEEKAKNSEKDSGTEEITDDRTMTLNLVDLSCSSNPQPPVDTS</sequence>
<keyword evidence="2" id="KW-1133">Transmembrane helix</keyword>
<dbReference type="PROSITE" id="PS50076">
    <property type="entry name" value="DNAJ_2"/>
    <property type="match status" value="1"/>
</dbReference>
<dbReference type="PANTHER" id="PTHR44825:SF1">
    <property type="entry name" value="DNAJ HOMOLOG SUBFAMILY C MEMBER 4"/>
    <property type="match status" value="1"/>
</dbReference>
<name>V3Z7C5_LOTGI</name>
<dbReference type="PANTHER" id="PTHR44825">
    <property type="match status" value="1"/>
</dbReference>
<gene>
    <name evidence="4" type="ORF">LOTGIDRAFT_235181</name>
</gene>
<dbReference type="STRING" id="225164.V3Z7C5"/>
<dbReference type="EMBL" id="KB202990">
    <property type="protein sequence ID" value="ESO86748.1"/>
    <property type="molecule type" value="Genomic_DNA"/>
</dbReference>
<accession>V3Z7C5</accession>
<dbReference type="Pfam" id="PF00226">
    <property type="entry name" value="DnaJ"/>
    <property type="match status" value="1"/>
</dbReference>
<feature type="region of interest" description="Disordered" evidence="1">
    <location>
        <begin position="242"/>
        <end position="274"/>
    </location>
</feature>
<dbReference type="InterPro" id="IPR052763">
    <property type="entry name" value="DnaJ_C4"/>
</dbReference>
<dbReference type="InterPro" id="IPR001623">
    <property type="entry name" value="DnaJ_domain"/>
</dbReference>
<feature type="domain" description="J" evidence="3">
    <location>
        <begin position="32"/>
        <end position="97"/>
    </location>
</feature>
<evidence type="ECO:0000256" key="2">
    <source>
        <dbReference type="SAM" id="Phobius"/>
    </source>
</evidence>
<keyword evidence="5" id="KW-1185">Reference proteome</keyword>
<reference evidence="4 5" key="1">
    <citation type="journal article" date="2013" name="Nature">
        <title>Insights into bilaterian evolution from three spiralian genomes.</title>
        <authorList>
            <person name="Simakov O."/>
            <person name="Marletaz F."/>
            <person name="Cho S.J."/>
            <person name="Edsinger-Gonzales E."/>
            <person name="Havlak P."/>
            <person name="Hellsten U."/>
            <person name="Kuo D.H."/>
            <person name="Larsson T."/>
            <person name="Lv J."/>
            <person name="Arendt D."/>
            <person name="Savage R."/>
            <person name="Osoegawa K."/>
            <person name="de Jong P."/>
            <person name="Grimwood J."/>
            <person name="Chapman J.A."/>
            <person name="Shapiro H."/>
            <person name="Aerts A."/>
            <person name="Otillar R.P."/>
            <person name="Terry A.Y."/>
            <person name="Boore J.L."/>
            <person name="Grigoriev I.V."/>
            <person name="Lindberg D.R."/>
            <person name="Seaver E.C."/>
            <person name="Weisblat D.A."/>
            <person name="Putnam N.H."/>
            <person name="Rokhsar D.S."/>
        </authorList>
    </citation>
    <scope>NUCLEOTIDE SEQUENCE [LARGE SCALE GENOMIC DNA]</scope>
</reference>
<dbReference type="AlphaFoldDB" id="V3Z7C5"/>
<dbReference type="GeneID" id="20249777"/>
<organism evidence="4 5">
    <name type="scientific">Lottia gigantea</name>
    <name type="common">Giant owl limpet</name>
    <dbReference type="NCBI Taxonomy" id="225164"/>
    <lineage>
        <taxon>Eukaryota</taxon>
        <taxon>Metazoa</taxon>
        <taxon>Spiralia</taxon>
        <taxon>Lophotrochozoa</taxon>
        <taxon>Mollusca</taxon>
        <taxon>Gastropoda</taxon>
        <taxon>Patellogastropoda</taxon>
        <taxon>Lottioidea</taxon>
        <taxon>Lottiidae</taxon>
        <taxon>Lottia</taxon>
    </lineage>
</organism>
<evidence type="ECO:0000313" key="4">
    <source>
        <dbReference type="EMBL" id="ESO86748.1"/>
    </source>
</evidence>
<dbReference type="Gene3D" id="1.10.287.110">
    <property type="entry name" value="DnaJ domain"/>
    <property type="match status" value="1"/>
</dbReference>
<dbReference type="HOGENOM" id="CLU_944247_0_0_1"/>
<evidence type="ECO:0000313" key="5">
    <source>
        <dbReference type="Proteomes" id="UP000030746"/>
    </source>
</evidence>
<dbReference type="CTD" id="20249777"/>
<proteinExistence type="predicted"/>
<dbReference type="InterPro" id="IPR036869">
    <property type="entry name" value="J_dom_sf"/>
</dbReference>
<dbReference type="PRINTS" id="PR00625">
    <property type="entry name" value="JDOMAIN"/>
</dbReference>
<dbReference type="CDD" id="cd06257">
    <property type="entry name" value="DnaJ"/>
    <property type="match status" value="1"/>
</dbReference>
<feature type="transmembrane region" description="Helical" evidence="2">
    <location>
        <begin position="149"/>
        <end position="167"/>
    </location>
</feature>
<dbReference type="Proteomes" id="UP000030746">
    <property type="component" value="Unassembled WGS sequence"/>
</dbReference>
<protein>
    <recommendedName>
        <fullName evidence="3">J domain-containing protein</fullName>
    </recommendedName>
</protein>
<dbReference type="SMART" id="SM00271">
    <property type="entry name" value="DnaJ"/>
    <property type="match status" value="1"/>
</dbReference>
<evidence type="ECO:0000256" key="1">
    <source>
        <dbReference type="SAM" id="MobiDB-lite"/>
    </source>
</evidence>
<dbReference type="RefSeq" id="XP_009062448.1">
    <property type="nucleotide sequence ID" value="XM_009064200.1"/>
</dbReference>
<keyword evidence="2" id="KW-0812">Transmembrane</keyword>